<sequence length="520" mass="58122">MGRRPSEAWGPVLSVASVSQENLPYWNLDSEVPAPENKNLPCGRNGTTCGKIEKNRLEIPVMQLMLELSLSARLPQRAQSSKQGIFQLWSYPFNDERDMENREFKNSSVETGFDVPSNSTQLCTLSRSLTSTPVGTQASSHAGLPTPGLSWSYADGDFFKGRNELRINSCSTTENNKEEAFPAPACNLRYGNGSVEENLTDESDLSENETANDTLPGCFKMDLNLKPETVDSGEESFPEEPSEAFLYPDFLPPPFDTLDLHKLALSKCESWKAAVEPLDSSTEHLITRLLELERLQHTTIQKERPRLHMSSCGSAVSEQPSSSKAVSRVRQAKLPDSLSLQMSYVDKSREKAKTNSGSAKLEQNTSRWNWSDTNKYKWTPRTPLLKGPSTTKQLIATYDIKNLQSPILNACQEASPRPSTTQTSQSLVKTASRRCLPPRSPIPVSSVALSFPESHKEETKTPRTRKKLHQRTILLQRPFYIQKLNCLSPSFIGKGNGSFADQKRLFYTFHCAQIHSKEPS</sequence>
<dbReference type="Ensembl" id="ENSCLAT00000005817.1">
    <property type="protein sequence ID" value="ENSCLAP00000005716.1"/>
    <property type="gene ID" value="ENSCLAG00000004051.1"/>
</dbReference>
<dbReference type="PANTHER" id="PTHR22145">
    <property type="entry name" value="SI:CH211-266K22.6"/>
    <property type="match status" value="1"/>
</dbReference>
<dbReference type="InterPro" id="IPR029266">
    <property type="entry name" value="FAM217"/>
</dbReference>
<name>A0A8C2UZU4_CHILA</name>
<reference evidence="2" key="1">
    <citation type="submission" date="2025-08" db="UniProtKB">
        <authorList>
            <consortium name="Ensembl"/>
        </authorList>
    </citation>
    <scope>IDENTIFICATION</scope>
</reference>
<evidence type="ECO:0000313" key="3">
    <source>
        <dbReference type="Proteomes" id="UP000694398"/>
    </source>
</evidence>
<dbReference type="Proteomes" id="UP000694398">
    <property type="component" value="Unassembled WGS sequence"/>
</dbReference>
<reference evidence="2" key="2">
    <citation type="submission" date="2025-09" db="UniProtKB">
        <authorList>
            <consortium name="Ensembl"/>
        </authorList>
    </citation>
    <scope>IDENTIFICATION</scope>
</reference>
<evidence type="ECO:0000256" key="1">
    <source>
        <dbReference type="SAM" id="MobiDB-lite"/>
    </source>
</evidence>
<evidence type="ECO:0000313" key="2">
    <source>
        <dbReference type="Ensembl" id="ENSCLAP00000005716.1"/>
    </source>
</evidence>
<organism evidence="2 3">
    <name type="scientific">Chinchilla lanigera</name>
    <name type="common">Long-tailed chinchilla</name>
    <name type="synonym">Chinchilla villidera</name>
    <dbReference type="NCBI Taxonomy" id="34839"/>
    <lineage>
        <taxon>Eukaryota</taxon>
        <taxon>Metazoa</taxon>
        <taxon>Chordata</taxon>
        <taxon>Craniata</taxon>
        <taxon>Vertebrata</taxon>
        <taxon>Euteleostomi</taxon>
        <taxon>Mammalia</taxon>
        <taxon>Eutheria</taxon>
        <taxon>Euarchontoglires</taxon>
        <taxon>Glires</taxon>
        <taxon>Rodentia</taxon>
        <taxon>Hystricomorpha</taxon>
        <taxon>Chinchillidae</taxon>
        <taxon>Chinchilla</taxon>
    </lineage>
</organism>
<accession>A0A8C2UZU4</accession>
<proteinExistence type="predicted"/>
<feature type="compositionally biased region" description="Polar residues" evidence="1">
    <location>
        <begin position="311"/>
        <end position="325"/>
    </location>
</feature>
<dbReference type="PANTHER" id="PTHR22145:SF4">
    <property type="entry name" value="PROTEIN FAM217A"/>
    <property type="match status" value="1"/>
</dbReference>
<feature type="region of interest" description="Disordered" evidence="1">
    <location>
        <begin position="303"/>
        <end position="328"/>
    </location>
</feature>
<dbReference type="GeneTree" id="ENSGT00940000154543"/>
<protein>
    <submittedName>
        <fullName evidence="2">Family with sequence similarity 217 member A</fullName>
    </submittedName>
</protein>
<dbReference type="Pfam" id="PF15344">
    <property type="entry name" value="FAM217"/>
    <property type="match status" value="1"/>
</dbReference>
<feature type="region of interest" description="Disordered" evidence="1">
    <location>
        <begin position="413"/>
        <end position="432"/>
    </location>
</feature>
<keyword evidence="3" id="KW-1185">Reference proteome</keyword>
<dbReference type="OMA" id="CSAVENN"/>
<dbReference type="AlphaFoldDB" id="A0A8C2UZU4"/>
<gene>
    <name evidence="2" type="primary">FAM217A</name>
</gene>